<feature type="transmembrane region" description="Helical" evidence="1">
    <location>
        <begin position="83"/>
        <end position="101"/>
    </location>
</feature>
<keyword evidence="1" id="KW-1133">Transmembrane helix</keyword>
<keyword evidence="1" id="KW-0472">Membrane</keyword>
<organism evidence="2 3">
    <name type="scientific">Rhodanobacter aciditrophus</name>
    <dbReference type="NCBI Taxonomy" id="1623218"/>
    <lineage>
        <taxon>Bacteria</taxon>
        <taxon>Pseudomonadati</taxon>
        <taxon>Pseudomonadota</taxon>
        <taxon>Gammaproteobacteria</taxon>
        <taxon>Lysobacterales</taxon>
        <taxon>Rhodanobacteraceae</taxon>
        <taxon>Rhodanobacter</taxon>
    </lineage>
</organism>
<reference evidence="3" key="1">
    <citation type="journal article" date="2019" name="Int. J. Syst. Evol. Microbiol.">
        <title>The Global Catalogue of Microorganisms (GCM) 10K type strain sequencing project: providing services to taxonomists for standard genome sequencing and annotation.</title>
        <authorList>
            <consortium name="The Broad Institute Genomics Platform"/>
            <consortium name="The Broad Institute Genome Sequencing Center for Infectious Disease"/>
            <person name="Wu L."/>
            <person name="Ma J."/>
        </authorList>
    </citation>
    <scope>NUCLEOTIDE SEQUENCE [LARGE SCALE GENOMIC DNA]</scope>
    <source>
        <strain evidence="3">JCM 30774</strain>
    </source>
</reference>
<proteinExistence type="predicted"/>
<name>A0ABW4B496_9GAMM</name>
<dbReference type="Proteomes" id="UP001597059">
    <property type="component" value="Unassembled WGS sequence"/>
</dbReference>
<comment type="caution">
    <text evidence="2">The sequence shown here is derived from an EMBL/GenBank/DDBJ whole genome shotgun (WGS) entry which is preliminary data.</text>
</comment>
<keyword evidence="1" id="KW-0812">Transmembrane</keyword>
<gene>
    <name evidence="2" type="ORF">ACFQ45_13135</name>
</gene>
<sequence length="105" mass="11108">MSWFLEQWEKVKGGAGELVDGYVEREVEASNPEPANTANMPKQSETASVIKYDDTAAAIAAQQAAERAAASQPTAFMTKYGKWLAIGGGTVAALGVFSLLAKGKR</sequence>
<keyword evidence="3" id="KW-1185">Reference proteome</keyword>
<dbReference type="RefSeq" id="WP_377368415.1">
    <property type="nucleotide sequence ID" value="NZ_JBHTMN010000014.1"/>
</dbReference>
<protein>
    <submittedName>
        <fullName evidence="2">Uncharacterized protein</fullName>
    </submittedName>
</protein>
<evidence type="ECO:0000256" key="1">
    <source>
        <dbReference type="SAM" id="Phobius"/>
    </source>
</evidence>
<evidence type="ECO:0000313" key="3">
    <source>
        <dbReference type="Proteomes" id="UP001597059"/>
    </source>
</evidence>
<accession>A0ABW4B496</accession>
<dbReference type="EMBL" id="JBHTMN010000014">
    <property type="protein sequence ID" value="MFD1384316.1"/>
    <property type="molecule type" value="Genomic_DNA"/>
</dbReference>
<evidence type="ECO:0000313" key="2">
    <source>
        <dbReference type="EMBL" id="MFD1384316.1"/>
    </source>
</evidence>